<evidence type="ECO:0000256" key="5">
    <source>
        <dbReference type="ARBA" id="ARBA00022927"/>
    </source>
</evidence>
<organism evidence="8 9">
    <name type="scientific">Ignelater luminosus</name>
    <name type="common">Cucubano</name>
    <name type="synonym">Pyrophorus luminosus</name>
    <dbReference type="NCBI Taxonomy" id="2038154"/>
    <lineage>
        <taxon>Eukaryota</taxon>
        <taxon>Metazoa</taxon>
        <taxon>Ecdysozoa</taxon>
        <taxon>Arthropoda</taxon>
        <taxon>Hexapoda</taxon>
        <taxon>Insecta</taxon>
        <taxon>Pterygota</taxon>
        <taxon>Neoptera</taxon>
        <taxon>Endopterygota</taxon>
        <taxon>Coleoptera</taxon>
        <taxon>Polyphaga</taxon>
        <taxon>Elateriformia</taxon>
        <taxon>Elateroidea</taxon>
        <taxon>Elateridae</taxon>
        <taxon>Agrypninae</taxon>
        <taxon>Pyrophorini</taxon>
        <taxon>Ignelater</taxon>
    </lineage>
</organism>
<dbReference type="GO" id="GO:0000813">
    <property type="term" value="C:ESCRT I complex"/>
    <property type="evidence" value="ECO:0007669"/>
    <property type="project" value="UniProtKB-ARBA"/>
</dbReference>
<comment type="similarity">
    <text evidence="2">Belongs to the VPS37 family.</text>
</comment>
<keyword evidence="9" id="KW-1185">Reference proteome</keyword>
<evidence type="ECO:0000256" key="1">
    <source>
        <dbReference type="ARBA" id="ARBA00004177"/>
    </source>
</evidence>
<dbReference type="EMBL" id="VTPC01090891">
    <property type="protein sequence ID" value="KAF2880884.1"/>
    <property type="molecule type" value="Genomic_DNA"/>
</dbReference>
<dbReference type="InterPro" id="IPR009851">
    <property type="entry name" value="Mod_r"/>
</dbReference>
<comment type="subcellular location">
    <subcellularLocation>
        <location evidence="1">Endosome</location>
    </subcellularLocation>
</comment>
<dbReference type="PROSITE" id="PS51314">
    <property type="entry name" value="VPS37_C"/>
    <property type="match status" value="1"/>
</dbReference>
<dbReference type="GO" id="GO:0015031">
    <property type="term" value="P:protein transport"/>
    <property type="evidence" value="ECO:0007669"/>
    <property type="project" value="UniProtKB-UniRule"/>
</dbReference>
<evidence type="ECO:0000256" key="4">
    <source>
        <dbReference type="ARBA" id="ARBA00022753"/>
    </source>
</evidence>
<dbReference type="AlphaFoldDB" id="A0A8K0C5R9"/>
<keyword evidence="4" id="KW-0967">Endosome</keyword>
<keyword evidence="3 6" id="KW-0813">Transport</keyword>
<name>A0A8K0C5R9_IGNLU</name>
<evidence type="ECO:0000313" key="9">
    <source>
        <dbReference type="Proteomes" id="UP000801492"/>
    </source>
</evidence>
<feature type="domain" description="VPS37 C-terminal" evidence="7">
    <location>
        <begin position="68"/>
        <end position="119"/>
    </location>
</feature>
<evidence type="ECO:0000259" key="7">
    <source>
        <dbReference type="PROSITE" id="PS51314"/>
    </source>
</evidence>
<comment type="caution">
    <text evidence="8">The sequence shown here is derived from an EMBL/GenBank/DDBJ whole genome shotgun (WGS) entry which is preliminary data.</text>
</comment>
<dbReference type="OrthoDB" id="10260857at2759"/>
<dbReference type="Pfam" id="PF07200">
    <property type="entry name" value="Mod_r"/>
    <property type="match status" value="1"/>
</dbReference>
<keyword evidence="5 6" id="KW-0653">Protein transport</keyword>
<evidence type="ECO:0000313" key="8">
    <source>
        <dbReference type="EMBL" id="KAF2880884.1"/>
    </source>
</evidence>
<evidence type="ECO:0000256" key="3">
    <source>
        <dbReference type="ARBA" id="ARBA00022448"/>
    </source>
</evidence>
<sequence>MMVSFHADGAPGLLDFTVHLDLRSVMQSVIREFERTSCPLATEPGNNITSPTAPARVKVAEMIGRDTFENERLNATYQMLSEKYSPRNIKDQLQQVAEKSNIESKTVAETFFNGEIDVE</sequence>
<protein>
    <recommendedName>
        <fullName evidence="7">VPS37 C-terminal domain-containing protein</fullName>
    </recommendedName>
</protein>
<proteinExistence type="inferred from homology"/>
<dbReference type="Proteomes" id="UP000801492">
    <property type="component" value="Unassembled WGS sequence"/>
</dbReference>
<reference evidence="8" key="1">
    <citation type="submission" date="2019-08" db="EMBL/GenBank/DDBJ databases">
        <title>The genome of the North American firefly Photinus pyralis.</title>
        <authorList>
            <consortium name="Photinus pyralis genome working group"/>
            <person name="Fallon T.R."/>
            <person name="Sander Lower S.E."/>
            <person name="Weng J.-K."/>
        </authorList>
    </citation>
    <scope>NUCLEOTIDE SEQUENCE</scope>
    <source>
        <strain evidence="8">TRF0915ILg1</strain>
        <tissue evidence="8">Whole body</tissue>
    </source>
</reference>
<evidence type="ECO:0000256" key="6">
    <source>
        <dbReference type="PROSITE-ProRule" id="PRU00646"/>
    </source>
</evidence>
<accession>A0A8K0C5R9</accession>
<evidence type="ECO:0000256" key="2">
    <source>
        <dbReference type="ARBA" id="ARBA00007617"/>
    </source>
</evidence>
<gene>
    <name evidence="8" type="ORF">ILUMI_25283</name>
</gene>